<dbReference type="CDD" id="cd05010">
    <property type="entry name" value="SIS_AgaS_like"/>
    <property type="match status" value="1"/>
</dbReference>
<evidence type="ECO:0000313" key="6">
    <source>
        <dbReference type="EMBL" id="TLQ05144.1"/>
    </source>
</evidence>
<reference evidence="6 7" key="1">
    <citation type="submission" date="2019-05" db="EMBL/GenBank/DDBJ databases">
        <title>The metagenome of a microbial culture collection derived from dairy environment covers the genomic content of the human microbiome.</title>
        <authorList>
            <person name="Roder T."/>
            <person name="Wuthrich D."/>
            <person name="Sattari Z."/>
            <person name="Von Ah U."/>
            <person name="Bar C."/>
            <person name="Ronchi F."/>
            <person name="Macpherson A.J."/>
            <person name="Ganal-Vonarburg S.C."/>
            <person name="Bruggmann R."/>
            <person name="Vergeres G."/>
        </authorList>
    </citation>
    <scope>NUCLEOTIDE SEQUENCE [LARGE SCALE GENOMIC DNA]</scope>
    <source>
        <strain evidence="6 7">FAM 18815</strain>
    </source>
</reference>
<comment type="catalytic activity">
    <reaction evidence="4">
        <text>D-galactosamine 6-phosphate + H2O = D-tagatopyranose 1-phosphate + NH4(+)</text>
        <dbReference type="Rhea" id="RHEA:47680"/>
        <dbReference type="ChEBI" id="CHEBI:15377"/>
        <dbReference type="ChEBI" id="CHEBI:28938"/>
        <dbReference type="ChEBI" id="CHEBI:71674"/>
        <dbReference type="ChEBI" id="CHEBI:138150"/>
    </reaction>
</comment>
<dbReference type="PROSITE" id="PS51464">
    <property type="entry name" value="SIS"/>
    <property type="match status" value="1"/>
</dbReference>
<comment type="caution">
    <text evidence="6">The sequence shown here is derived from an EMBL/GenBank/DDBJ whole genome shotgun (WGS) entry which is preliminary data.</text>
</comment>
<dbReference type="GO" id="GO:0009401">
    <property type="term" value="P:phosphoenolpyruvate-dependent sugar phosphotransferase system"/>
    <property type="evidence" value="ECO:0007669"/>
    <property type="project" value="TreeGrafter"/>
</dbReference>
<keyword evidence="2" id="KW-0677">Repeat</keyword>
<dbReference type="CDD" id="cd05008">
    <property type="entry name" value="SIS_GlmS_GlmD_1"/>
    <property type="match status" value="1"/>
</dbReference>
<evidence type="ECO:0000256" key="3">
    <source>
        <dbReference type="ARBA" id="ARBA00022801"/>
    </source>
</evidence>
<proteinExistence type="inferred from homology"/>
<dbReference type="SUPFAM" id="SSF53697">
    <property type="entry name" value="SIS domain"/>
    <property type="match status" value="1"/>
</dbReference>
<dbReference type="InterPro" id="IPR046348">
    <property type="entry name" value="SIS_dom_sf"/>
</dbReference>
<comment type="similarity">
    <text evidence="1">Belongs to the SIS family. AgaS subfamily.</text>
</comment>
<dbReference type="InterPro" id="IPR001347">
    <property type="entry name" value="SIS_dom"/>
</dbReference>
<organism evidence="6 7">
    <name type="scientific">Pediococcus stilesii</name>
    <dbReference type="NCBI Taxonomy" id="331679"/>
    <lineage>
        <taxon>Bacteria</taxon>
        <taxon>Bacillati</taxon>
        <taxon>Bacillota</taxon>
        <taxon>Bacilli</taxon>
        <taxon>Lactobacillales</taxon>
        <taxon>Lactobacillaceae</taxon>
        <taxon>Pediococcus</taxon>
    </lineage>
</organism>
<feature type="domain" description="SIS" evidence="5">
    <location>
        <begin position="49"/>
        <end position="203"/>
    </location>
</feature>
<dbReference type="OrthoDB" id="9779207at2"/>
<evidence type="ECO:0000313" key="7">
    <source>
        <dbReference type="Proteomes" id="UP000305541"/>
    </source>
</evidence>
<dbReference type="PANTHER" id="PTHR32502:SF3">
    <property type="entry name" value="D-GALACTOSAMINE-6-PHOSPHATE DEAMINASE AGAS-RELATED"/>
    <property type="match status" value="1"/>
</dbReference>
<evidence type="ECO:0000256" key="1">
    <source>
        <dbReference type="ARBA" id="ARBA00007748"/>
    </source>
</evidence>
<dbReference type="GO" id="GO:0016787">
    <property type="term" value="F:hydrolase activity"/>
    <property type="evidence" value="ECO:0007669"/>
    <property type="project" value="UniProtKB-KW"/>
</dbReference>
<dbReference type="Pfam" id="PF01380">
    <property type="entry name" value="SIS"/>
    <property type="match status" value="1"/>
</dbReference>
<dbReference type="EMBL" id="VBTH01000003">
    <property type="protein sequence ID" value="TLQ05144.1"/>
    <property type="molecule type" value="Genomic_DNA"/>
</dbReference>
<dbReference type="InterPro" id="IPR035464">
    <property type="entry name" value="SIS_AgaS"/>
</dbReference>
<evidence type="ECO:0000259" key="5">
    <source>
        <dbReference type="PROSITE" id="PS51464"/>
    </source>
</evidence>
<dbReference type="Gene3D" id="3.40.50.10490">
    <property type="entry name" value="Glucose-6-phosphate isomerase like protein, domain 1"/>
    <property type="match status" value="2"/>
</dbReference>
<evidence type="ECO:0000256" key="2">
    <source>
        <dbReference type="ARBA" id="ARBA00022737"/>
    </source>
</evidence>
<dbReference type="Proteomes" id="UP000305541">
    <property type="component" value="Unassembled WGS sequence"/>
</dbReference>
<dbReference type="InterPro" id="IPR050303">
    <property type="entry name" value="GatZ_KbaZ_carbometab"/>
</dbReference>
<sequence length="391" mass="42921">MYNMTDDELTKIGAVITTREIQQEPELWQEAFDNYLAKKDEISSFLGKIESEYTEPVRVIFTGAGSSAYVGDTAAPYLTQNGDRKHYRFEAIDTTKIVSTPEQYLEKDTPTILVSFARSGNSPESVATVDIAEKYVKNLYQLTITCAPEGQLAIHAEHDDNNLVLMQPARSNDKGFAMTGSFSCMLLTSLLVFDVKHTDDQKKSYVSSISKMGHEVIDRVDEIQAIVDTDFDRIVYLGSGALGGLTREAQLKVLELTAGQKATVFDTSMGFRHGPKSFVNAKTMLFDFLSNTEYTRRYDVDILDEVAGDEIAPVVMGVGVSSSNNFAGSNFTFANGDDSMPDGYMALPDVMFAQTISLLSSVKVNNTPDTPSATGTVNRVVKGVTIHDFEG</sequence>
<dbReference type="InterPro" id="IPR035466">
    <property type="entry name" value="GlmS/AgaS_SIS"/>
</dbReference>
<gene>
    <name evidence="6" type="ORF">FEZ51_02585</name>
</gene>
<evidence type="ECO:0000256" key="4">
    <source>
        <dbReference type="ARBA" id="ARBA00029292"/>
    </source>
</evidence>
<name>A0A5R9BWR3_9LACO</name>
<dbReference type="GO" id="GO:0005886">
    <property type="term" value="C:plasma membrane"/>
    <property type="evidence" value="ECO:0007669"/>
    <property type="project" value="TreeGrafter"/>
</dbReference>
<dbReference type="AlphaFoldDB" id="A0A5R9BWR3"/>
<protein>
    <submittedName>
        <fullName evidence="6">SIS domain-containing protein</fullName>
    </submittedName>
</protein>
<keyword evidence="3" id="KW-0378">Hydrolase</keyword>
<dbReference type="RefSeq" id="WP_138473894.1">
    <property type="nucleotide sequence ID" value="NZ_VBTH01000003.1"/>
</dbReference>
<accession>A0A5R9BWR3</accession>
<dbReference type="PANTHER" id="PTHR32502">
    <property type="entry name" value="N-ACETYLGALACTOSAMINE PERMEASE II COMPONENT-RELATED"/>
    <property type="match status" value="1"/>
</dbReference>
<dbReference type="GO" id="GO:1901135">
    <property type="term" value="P:carbohydrate derivative metabolic process"/>
    <property type="evidence" value="ECO:0007669"/>
    <property type="project" value="InterPro"/>
</dbReference>
<dbReference type="GO" id="GO:0097367">
    <property type="term" value="F:carbohydrate derivative binding"/>
    <property type="evidence" value="ECO:0007669"/>
    <property type="project" value="InterPro"/>
</dbReference>